<dbReference type="InterPro" id="IPR002772">
    <property type="entry name" value="Glyco_hydro_3_C"/>
</dbReference>
<reference evidence="6" key="1">
    <citation type="journal article" date="2013" name="PLoS ONE">
        <title>Metagenomic insights into the carbohydrate-active enzymes carried by the microorganisms adhering to solid digesta in the rumen of cows.</title>
        <authorList>
            <person name="Wang L."/>
            <person name="Hatem A."/>
            <person name="Catalyurek U.V."/>
            <person name="Morrison M."/>
            <person name="Yu Z."/>
        </authorList>
    </citation>
    <scope>NUCLEOTIDE SEQUENCE</scope>
</reference>
<name>W0FGN0_9BACT</name>
<keyword evidence="2 4" id="KW-0378">Hydrolase</keyword>
<evidence type="ECO:0000256" key="3">
    <source>
        <dbReference type="ARBA" id="ARBA00023277"/>
    </source>
</evidence>
<dbReference type="SUPFAM" id="SSF51445">
    <property type="entry name" value="(Trans)glycosidases"/>
    <property type="match status" value="1"/>
</dbReference>
<evidence type="ECO:0000256" key="2">
    <source>
        <dbReference type="ARBA" id="ARBA00022801"/>
    </source>
</evidence>
<dbReference type="InterPro" id="IPR050288">
    <property type="entry name" value="Cellulose_deg_GH3"/>
</dbReference>
<feature type="domain" description="Fibronectin type III-like" evidence="5">
    <location>
        <begin position="699"/>
        <end position="768"/>
    </location>
</feature>
<dbReference type="PROSITE" id="PS00775">
    <property type="entry name" value="GLYCOSYL_HYDROL_F3"/>
    <property type="match status" value="1"/>
</dbReference>
<dbReference type="Gene3D" id="3.20.20.300">
    <property type="entry name" value="Glycoside hydrolase, family 3, N-terminal domain"/>
    <property type="match status" value="1"/>
</dbReference>
<dbReference type="PRINTS" id="PR00133">
    <property type="entry name" value="GLHYDRLASE3"/>
</dbReference>
<dbReference type="Gene3D" id="3.40.50.1700">
    <property type="entry name" value="Glycoside hydrolase family 3 C-terminal domain"/>
    <property type="match status" value="1"/>
</dbReference>
<dbReference type="InterPro" id="IPR019800">
    <property type="entry name" value="Glyco_hydro_3_AS"/>
</dbReference>
<dbReference type="InterPro" id="IPR013783">
    <property type="entry name" value="Ig-like_fold"/>
</dbReference>
<comment type="similarity">
    <text evidence="1 4">Belongs to the glycosyl hydrolase 3 family.</text>
</comment>
<dbReference type="Pfam" id="PF00933">
    <property type="entry name" value="Glyco_hydro_3"/>
    <property type="match status" value="1"/>
</dbReference>
<dbReference type="InterPro" id="IPR017853">
    <property type="entry name" value="GH"/>
</dbReference>
<evidence type="ECO:0000313" key="6">
    <source>
        <dbReference type="EMBL" id="AHF23793.1"/>
    </source>
</evidence>
<organism evidence="6">
    <name type="scientific">uncultured bacterium Contig140</name>
    <dbReference type="NCBI Taxonomy" id="1393424"/>
    <lineage>
        <taxon>Bacteria</taxon>
        <taxon>environmental samples</taxon>
    </lineage>
</organism>
<dbReference type="InterPro" id="IPR036962">
    <property type="entry name" value="Glyco_hydro_3_N_sf"/>
</dbReference>
<dbReference type="Pfam" id="PF14310">
    <property type="entry name" value="Fn3-like"/>
    <property type="match status" value="1"/>
</dbReference>
<dbReference type="FunFam" id="2.60.40.10:FF:000495">
    <property type="entry name" value="Periplasmic beta-glucosidase"/>
    <property type="match status" value="1"/>
</dbReference>
<dbReference type="Gene3D" id="2.60.40.10">
    <property type="entry name" value="Immunoglobulins"/>
    <property type="match status" value="1"/>
</dbReference>
<protein>
    <submittedName>
        <fullName evidence="6">Xylosidase</fullName>
    </submittedName>
</protein>
<dbReference type="GO" id="GO:0008422">
    <property type="term" value="F:beta-glucosidase activity"/>
    <property type="evidence" value="ECO:0007669"/>
    <property type="project" value="UniProtKB-ARBA"/>
</dbReference>
<evidence type="ECO:0000256" key="4">
    <source>
        <dbReference type="RuleBase" id="RU361161"/>
    </source>
</evidence>
<sequence>MKEYMNAALAPRKRAELLLKEMNLDEKMAQLVGVFAIKGAEDRMAAFFRHGIGQISSLEFRSCSSLEEAAAWQRQLQTIVMENSRLHIPAVFHMEGLCGPLMQDTTTFPSGVARGSSFDPALERKIGETVSRQEAAVGITQVLAPVLDISRDSRMGRQCEPYGEDPTLAAAMGAAYTHGIQEMETAGRTPDASAKHFFGFHNSAGAIHGAHVDAGDRLLLEIYGKPFQAAITEAGLKGVMPCYGSLNGLPIHASRHYLNGILRGEMGFEGVTVSDYGGASNAHEYQGIGETMGDAGLRCLEAGLDVELPMPKAYADELKKKFADGEADMALLDGVVTRVLEAKFRMGLFEHPFALEGEELDKTVHHAEDEQVAAQSAKEALVLLKNDGALPLTGREKAIAIIGPAAANARYYFGGYTHLSMVEARHAARNSMAGVNGNGVKSEVRIVPGTNVEDDENEEFAGVLTKLKPGCKNLVQVLTEALPDARVLYAPGYHKAGADESLFPEALEIAKQADVILLTLGGKNGSGSVATMGEGVDGTDINLPACQDAFIREAKKLGKPLIGIHFDGRPISSDAADECLDAILECWNPAVYTAEAVTDALLGRLNPSGKMPLSTARCAGQIPVYYNHPNGSMWTQAPSIGFTDYVDCPHRPRYCFGHGLSYTTFEYSDLTLDKKETKPFEAVRISLKVKNTGACSGTEIVQLYIKDVHASMTRPQKELQGFLRVALQPGEGKEVSFTLQPSQTAFLDEDMRWKIEKGEFEVQIGSSSEDIRLKDSFRVTENAWLAGKTRAFCALGEIK</sequence>
<accession>W0FGN0</accession>
<dbReference type="AlphaFoldDB" id="W0FGN0"/>
<proteinExistence type="inferred from homology"/>
<dbReference type="Pfam" id="PF01915">
    <property type="entry name" value="Glyco_hydro_3_C"/>
    <property type="match status" value="1"/>
</dbReference>
<dbReference type="PANTHER" id="PTHR42715:SF10">
    <property type="entry name" value="BETA-GLUCOSIDASE"/>
    <property type="match status" value="1"/>
</dbReference>
<dbReference type="PANTHER" id="PTHR42715">
    <property type="entry name" value="BETA-GLUCOSIDASE"/>
    <property type="match status" value="1"/>
</dbReference>
<keyword evidence="3" id="KW-0119">Carbohydrate metabolism</keyword>
<dbReference type="SUPFAM" id="SSF52279">
    <property type="entry name" value="Beta-D-glucan exohydrolase, C-terminal domain"/>
    <property type="match status" value="1"/>
</dbReference>
<dbReference type="InterPro" id="IPR036881">
    <property type="entry name" value="Glyco_hydro_3_C_sf"/>
</dbReference>
<dbReference type="InterPro" id="IPR001764">
    <property type="entry name" value="Glyco_hydro_3_N"/>
</dbReference>
<dbReference type="GO" id="GO:0005975">
    <property type="term" value="P:carbohydrate metabolic process"/>
    <property type="evidence" value="ECO:0007669"/>
    <property type="project" value="InterPro"/>
</dbReference>
<dbReference type="SMART" id="SM01217">
    <property type="entry name" value="Fn3_like"/>
    <property type="match status" value="1"/>
</dbReference>
<dbReference type="InterPro" id="IPR026891">
    <property type="entry name" value="Fn3-like"/>
</dbReference>
<dbReference type="EMBL" id="KC246775">
    <property type="protein sequence ID" value="AHF23793.1"/>
    <property type="molecule type" value="Genomic_DNA"/>
</dbReference>
<evidence type="ECO:0000259" key="5">
    <source>
        <dbReference type="SMART" id="SM01217"/>
    </source>
</evidence>
<evidence type="ECO:0000256" key="1">
    <source>
        <dbReference type="ARBA" id="ARBA00005336"/>
    </source>
</evidence>
<keyword evidence="4" id="KW-0326">Glycosidase</keyword>